<evidence type="ECO:0000256" key="2">
    <source>
        <dbReference type="ARBA" id="ARBA00007639"/>
    </source>
</evidence>
<dbReference type="PROSITE" id="PS51257">
    <property type="entry name" value="PROKAR_LIPOPROTEIN"/>
    <property type="match status" value="1"/>
</dbReference>
<evidence type="ECO:0000256" key="1">
    <source>
        <dbReference type="ARBA" id="ARBA00004196"/>
    </source>
</evidence>
<comment type="caution">
    <text evidence="5">The sequence shown here is derived from an EMBL/GenBank/DDBJ whole genome shotgun (WGS) entry which is preliminary data.</text>
</comment>
<dbReference type="Gene3D" id="3.40.50.2300">
    <property type="match status" value="2"/>
</dbReference>
<accession>A0ABP5B4S9</accession>
<sequence>MKKSLAAIAIGAGLVLALTACGSTTDTPSGGGTDAPAGDVPQAIVDMAAAAAEPQTYDGPTTSPDITTDVTVVSIPCSMAAAGCARWDAGVHAAADVLGWDVQTIDPAFDPTKTNDAFQQAINMGADAVVMISIDPALVSNSIAAARQAGIVVVSAGAGYEDDPYTDDGIQYDVSAHGPEQGEWIGAVACNALGGAGNVMTFIDEQFKLVQQRMAGVDKSLAECPGITTKQEQISAADLGTVLQGKVAAMLQANPDVNAVIVPADAFTTDFLVALQQIGRNDVSVYSMDANENIVENVADGGAVKGTIGVALEWQGWATLDNVNRLLADGTTTENHDGVQIRLVSEAFIPEGNQYTGDSDFEAIYTELWTTGAYSG</sequence>
<dbReference type="RefSeq" id="WP_248148070.1">
    <property type="nucleotide sequence ID" value="NZ_BAAAOF010000004.1"/>
</dbReference>
<name>A0ABP5B4S9_9MICO</name>
<evidence type="ECO:0000259" key="4">
    <source>
        <dbReference type="Pfam" id="PF13407"/>
    </source>
</evidence>
<protein>
    <recommendedName>
        <fullName evidence="4">Periplasmic binding protein domain-containing protein</fullName>
    </recommendedName>
</protein>
<dbReference type="EMBL" id="BAAAOF010000004">
    <property type="protein sequence ID" value="GAA1930970.1"/>
    <property type="molecule type" value="Genomic_DNA"/>
</dbReference>
<evidence type="ECO:0000256" key="3">
    <source>
        <dbReference type="SAM" id="SignalP"/>
    </source>
</evidence>
<feature type="domain" description="Periplasmic binding protein" evidence="4">
    <location>
        <begin position="85"/>
        <end position="328"/>
    </location>
</feature>
<dbReference type="PANTHER" id="PTHR30036:SF7">
    <property type="entry name" value="ABC TRANSPORTER PERIPLASMIC-BINDING PROTEIN YPHF"/>
    <property type="match status" value="1"/>
</dbReference>
<reference evidence="6" key="1">
    <citation type="journal article" date="2019" name="Int. J. Syst. Evol. Microbiol.">
        <title>The Global Catalogue of Microorganisms (GCM) 10K type strain sequencing project: providing services to taxonomists for standard genome sequencing and annotation.</title>
        <authorList>
            <consortium name="The Broad Institute Genomics Platform"/>
            <consortium name="The Broad Institute Genome Sequencing Center for Infectious Disease"/>
            <person name="Wu L."/>
            <person name="Ma J."/>
        </authorList>
    </citation>
    <scope>NUCLEOTIDE SEQUENCE [LARGE SCALE GENOMIC DNA]</scope>
    <source>
        <strain evidence="6">JCM 14900</strain>
    </source>
</reference>
<dbReference type="PANTHER" id="PTHR30036">
    <property type="entry name" value="D-XYLOSE-BINDING PERIPLASMIC PROTEIN"/>
    <property type="match status" value="1"/>
</dbReference>
<dbReference type="InterPro" id="IPR028082">
    <property type="entry name" value="Peripla_BP_I"/>
</dbReference>
<dbReference type="InterPro" id="IPR050555">
    <property type="entry name" value="Bact_Solute-Bind_Prot2"/>
</dbReference>
<evidence type="ECO:0000313" key="6">
    <source>
        <dbReference type="Proteomes" id="UP001501343"/>
    </source>
</evidence>
<gene>
    <name evidence="5" type="ORF">GCM10009775_23900</name>
</gene>
<keyword evidence="3" id="KW-0732">Signal</keyword>
<keyword evidence="6" id="KW-1185">Reference proteome</keyword>
<dbReference type="InterPro" id="IPR025997">
    <property type="entry name" value="SBP_2_dom"/>
</dbReference>
<feature type="signal peptide" evidence="3">
    <location>
        <begin position="1"/>
        <end position="22"/>
    </location>
</feature>
<dbReference type="CDD" id="cd01536">
    <property type="entry name" value="PBP1_ABC_sugar_binding-like"/>
    <property type="match status" value="1"/>
</dbReference>
<evidence type="ECO:0000313" key="5">
    <source>
        <dbReference type="EMBL" id="GAA1930970.1"/>
    </source>
</evidence>
<dbReference type="SUPFAM" id="SSF53822">
    <property type="entry name" value="Periplasmic binding protein-like I"/>
    <property type="match status" value="1"/>
</dbReference>
<organism evidence="5 6">
    <name type="scientific">Microbacterium aoyamense</name>
    <dbReference type="NCBI Taxonomy" id="344166"/>
    <lineage>
        <taxon>Bacteria</taxon>
        <taxon>Bacillati</taxon>
        <taxon>Actinomycetota</taxon>
        <taxon>Actinomycetes</taxon>
        <taxon>Micrococcales</taxon>
        <taxon>Microbacteriaceae</taxon>
        <taxon>Microbacterium</taxon>
    </lineage>
</organism>
<comment type="subcellular location">
    <subcellularLocation>
        <location evidence="1">Cell envelope</location>
    </subcellularLocation>
</comment>
<proteinExistence type="inferred from homology"/>
<dbReference type="Proteomes" id="UP001501343">
    <property type="component" value="Unassembled WGS sequence"/>
</dbReference>
<comment type="similarity">
    <text evidence="2">Belongs to the bacterial solute-binding protein 2 family.</text>
</comment>
<feature type="chain" id="PRO_5046497730" description="Periplasmic binding protein domain-containing protein" evidence="3">
    <location>
        <begin position="23"/>
        <end position="376"/>
    </location>
</feature>
<dbReference type="Pfam" id="PF13407">
    <property type="entry name" value="Peripla_BP_4"/>
    <property type="match status" value="1"/>
</dbReference>